<evidence type="ECO:0000313" key="3">
    <source>
        <dbReference type="Proteomes" id="UP000008553"/>
    </source>
</evidence>
<accession>Q7RBB4</accession>
<evidence type="ECO:0000256" key="1">
    <source>
        <dbReference type="SAM" id="Phobius"/>
    </source>
</evidence>
<keyword evidence="3" id="KW-1185">Reference proteome</keyword>
<keyword evidence="1" id="KW-1133">Transmembrane helix</keyword>
<sequence length="30" mass="3782">YNNNAILYFILFIIIRTKHEILLIYLYFVF</sequence>
<organism evidence="2 3">
    <name type="scientific">Plasmodium yoelii yoelii</name>
    <dbReference type="NCBI Taxonomy" id="73239"/>
    <lineage>
        <taxon>Eukaryota</taxon>
        <taxon>Sar</taxon>
        <taxon>Alveolata</taxon>
        <taxon>Apicomplexa</taxon>
        <taxon>Aconoidasida</taxon>
        <taxon>Haemosporida</taxon>
        <taxon>Plasmodiidae</taxon>
        <taxon>Plasmodium</taxon>
        <taxon>Plasmodium (Vinckeia)</taxon>
    </lineage>
</organism>
<dbReference type="InParanoid" id="Q7RBB4"/>
<dbReference type="Proteomes" id="UP000008553">
    <property type="component" value="Unassembled WGS sequence"/>
</dbReference>
<proteinExistence type="predicted"/>
<name>Q7RBB4_PLAYO</name>
<reference evidence="2 3" key="1">
    <citation type="journal article" date="2002" name="Nature">
        <title>Genome sequence and comparative analysis of the model rodent malaria parasite Plasmodium yoelii yoelii.</title>
        <authorList>
            <person name="Carlton J.M."/>
            <person name="Angiuoli S.V."/>
            <person name="Suh B.B."/>
            <person name="Kooij T.W."/>
            <person name="Pertea M."/>
            <person name="Silva J.C."/>
            <person name="Ermolaeva M.D."/>
            <person name="Allen J.E."/>
            <person name="Selengut J.D."/>
            <person name="Koo H.L."/>
            <person name="Peterson J.D."/>
            <person name="Pop M."/>
            <person name="Kosack D.S."/>
            <person name="Shumway M.F."/>
            <person name="Bidwell S.L."/>
            <person name="Shallom S.J."/>
            <person name="van Aken S.E."/>
            <person name="Riedmuller S.B."/>
            <person name="Feldblyum T.V."/>
            <person name="Cho J.K."/>
            <person name="Quackenbush J."/>
            <person name="Sedegah M."/>
            <person name="Shoaibi A."/>
            <person name="Cummings L.M."/>
            <person name="Florens L."/>
            <person name="Yates J.R."/>
            <person name="Raine J.D."/>
            <person name="Sinden R.E."/>
            <person name="Harris M.A."/>
            <person name="Cunningham D.A."/>
            <person name="Preiser P.R."/>
            <person name="Bergman L.W."/>
            <person name="Vaidya A.B."/>
            <person name="van Lin L.H."/>
            <person name="Janse C.J."/>
            <person name="Waters A.P."/>
            <person name="Smith H.O."/>
            <person name="White O.R."/>
            <person name="Salzberg S.L."/>
            <person name="Venter J.C."/>
            <person name="Fraser C.M."/>
            <person name="Hoffman S.L."/>
            <person name="Gardner M.J."/>
            <person name="Carucci D.J."/>
        </authorList>
    </citation>
    <scope>NUCLEOTIDE SEQUENCE [LARGE SCALE GENOMIC DNA]</scope>
    <source>
        <strain evidence="2 3">17XNL</strain>
    </source>
</reference>
<feature type="non-terminal residue" evidence="2">
    <location>
        <position position="1"/>
    </location>
</feature>
<evidence type="ECO:0000313" key="2">
    <source>
        <dbReference type="EMBL" id="EAA18410.1"/>
    </source>
</evidence>
<keyword evidence="1" id="KW-0472">Membrane</keyword>
<gene>
    <name evidence="2" type="ORF">PY06232</name>
</gene>
<dbReference type="EMBL" id="AABL01002083">
    <property type="protein sequence ID" value="EAA18410.1"/>
    <property type="molecule type" value="Genomic_DNA"/>
</dbReference>
<comment type="caution">
    <text evidence="2">The sequence shown here is derived from an EMBL/GenBank/DDBJ whole genome shotgun (WGS) entry which is preliminary data.</text>
</comment>
<keyword evidence="1" id="KW-0812">Transmembrane</keyword>
<feature type="transmembrane region" description="Helical" evidence="1">
    <location>
        <begin position="6"/>
        <end position="28"/>
    </location>
</feature>
<dbReference type="AlphaFoldDB" id="Q7RBB4"/>
<dbReference type="PaxDb" id="73239-Q7RBB4"/>
<protein>
    <submittedName>
        <fullName evidence="2">Uncharacterized protein</fullName>
    </submittedName>
</protein>